<evidence type="ECO:0000313" key="5">
    <source>
        <dbReference type="Proteomes" id="UP000789390"/>
    </source>
</evidence>
<feature type="compositionally biased region" description="Polar residues" evidence="2">
    <location>
        <begin position="563"/>
        <end position="575"/>
    </location>
</feature>
<evidence type="ECO:0000313" key="4">
    <source>
        <dbReference type="EMBL" id="CAH0109460.1"/>
    </source>
</evidence>
<accession>A0A8J2RZ94</accession>
<feature type="compositionally biased region" description="Polar residues" evidence="2">
    <location>
        <begin position="602"/>
        <end position="615"/>
    </location>
</feature>
<dbReference type="GO" id="GO:0008017">
    <property type="term" value="F:microtubule binding"/>
    <property type="evidence" value="ECO:0007669"/>
    <property type="project" value="TreeGrafter"/>
</dbReference>
<feature type="region of interest" description="Disordered" evidence="2">
    <location>
        <begin position="591"/>
        <end position="615"/>
    </location>
</feature>
<dbReference type="InterPro" id="IPR026797">
    <property type="entry name" value="HAUS_6"/>
</dbReference>
<proteinExistence type="predicted"/>
<dbReference type="GO" id="GO:0070652">
    <property type="term" value="C:HAUS complex"/>
    <property type="evidence" value="ECO:0007669"/>
    <property type="project" value="InterPro"/>
</dbReference>
<dbReference type="PANTHER" id="PTHR16151:SF2">
    <property type="entry name" value="HAUS AUGMIN-LIKE COMPLEX SUBUNIT 6"/>
    <property type="match status" value="1"/>
</dbReference>
<keyword evidence="1" id="KW-0175">Coiled coil</keyword>
<keyword evidence="5" id="KW-1185">Reference proteome</keyword>
<evidence type="ECO:0000256" key="2">
    <source>
        <dbReference type="SAM" id="MobiDB-lite"/>
    </source>
</evidence>
<dbReference type="GO" id="GO:0051225">
    <property type="term" value="P:spindle assembly"/>
    <property type="evidence" value="ECO:0007669"/>
    <property type="project" value="InterPro"/>
</dbReference>
<evidence type="ECO:0000259" key="3">
    <source>
        <dbReference type="Pfam" id="PF14661"/>
    </source>
</evidence>
<reference evidence="4" key="1">
    <citation type="submission" date="2021-11" db="EMBL/GenBank/DDBJ databases">
        <authorList>
            <person name="Schell T."/>
        </authorList>
    </citation>
    <scope>NUCLEOTIDE SEQUENCE</scope>
    <source>
        <strain evidence="4">M5</strain>
    </source>
</reference>
<feature type="region of interest" description="Disordered" evidence="2">
    <location>
        <begin position="557"/>
        <end position="579"/>
    </location>
</feature>
<dbReference type="Proteomes" id="UP000789390">
    <property type="component" value="Unassembled WGS sequence"/>
</dbReference>
<dbReference type="InterPro" id="IPR028163">
    <property type="entry name" value="HAUS_6_N"/>
</dbReference>
<dbReference type="GO" id="GO:1990498">
    <property type="term" value="C:mitotic spindle microtubule"/>
    <property type="evidence" value="ECO:0007669"/>
    <property type="project" value="TreeGrafter"/>
</dbReference>
<evidence type="ECO:0000256" key="1">
    <source>
        <dbReference type="SAM" id="Coils"/>
    </source>
</evidence>
<protein>
    <recommendedName>
        <fullName evidence="3">HAUS augmin-like complex subunit 6 N-terminal domain-containing protein</fullName>
    </recommendedName>
</protein>
<organism evidence="4 5">
    <name type="scientific">Daphnia galeata</name>
    <dbReference type="NCBI Taxonomy" id="27404"/>
    <lineage>
        <taxon>Eukaryota</taxon>
        <taxon>Metazoa</taxon>
        <taxon>Ecdysozoa</taxon>
        <taxon>Arthropoda</taxon>
        <taxon>Crustacea</taxon>
        <taxon>Branchiopoda</taxon>
        <taxon>Diplostraca</taxon>
        <taxon>Cladocera</taxon>
        <taxon>Anomopoda</taxon>
        <taxon>Daphniidae</taxon>
        <taxon>Daphnia</taxon>
    </lineage>
</organism>
<feature type="coiled-coil region" evidence="1">
    <location>
        <begin position="278"/>
        <end position="305"/>
    </location>
</feature>
<dbReference type="EMBL" id="CAKKLH010000292">
    <property type="protein sequence ID" value="CAH0109460.1"/>
    <property type="molecule type" value="Genomic_DNA"/>
</dbReference>
<comment type="caution">
    <text evidence="4">The sequence shown here is derived from an EMBL/GenBank/DDBJ whole genome shotgun (WGS) entry which is preliminary data.</text>
</comment>
<feature type="region of interest" description="Disordered" evidence="2">
    <location>
        <begin position="505"/>
        <end position="528"/>
    </location>
</feature>
<dbReference type="AlphaFoldDB" id="A0A8J2RZ94"/>
<name>A0A8J2RZ94_9CRUS</name>
<dbReference type="PANTHER" id="PTHR16151">
    <property type="entry name" value="HAUS AUGMIN-LIKE COMPLEX SUBUNIT 6"/>
    <property type="match status" value="1"/>
</dbReference>
<sequence>MATASLTMLNFEASTPVENEVNIDLDFYHTLFIYMRLLKFDNKTMSEKHKIKFDKDLFKVPNQKAFHLVVHFLFNKLDGPRSQDIFRDVWPIIEKKQEAEFRKKVRLWLVEVQETDKDAFQFDGHINPSMFLSPGGEKFAQLMCALASHVLRKIPLKNSPLDPSPVSSTNSLVTLLKLQVLKGHLHSEFEARIKITNTFQEQYQQYKQFARHSLNINLLQNIKPLIVDIFCSELESEYRELCLEEMAAEKDLCLTVGKSSKAESKKQAFLDFDNEEICLEWASEIEEKQENLDKLMNQLLTYQKTFQESWDIIKDVIDIKKGRQACINGGKLINAFPADYIEQYQTFHSGSSLELQKKSGRYDFVPLMNLVMFSVTVAKKISNNLNFPSLEDEIGKLLNFQSSSGSRTDVANQLYARWSKIYNEQTEAIDKMLSSKFQGNMPMALQSVTPFRNVLIPDKNSAEATTPAALREALGMTPVEMGAKAKMRLNQLNSSGRPSLDLLTRRSVRDGRGGRRVSGQQNGSGSIGRVTYEKPELRMIDKRRSQEMSNAALELCRKRSLTPEPSRNSSINRTPIGTMFYQPHTRVSRPSSLAASPIVPLSNGSHSQKQQKARSSLPQVVQQLEAEATAVLTPWMTHSIGNVWDQAAESIVFDLVRFDSPVAPAHGLIDPNSSFEKCAFISRNLIQHSPERVDEEFKSSGNLDLLKVLETKFVSPRRSSLVSRPGSRNNSPLPQDWMDSAGNVFDYEKGLLDASSASLIDDILDYSQGL</sequence>
<dbReference type="Pfam" id="PF14661">
    <property type="entry name" value="HAUS6_N"/>
    <property type="match status" value="1"/>
</dbReference>
<dbReference type="OrthoDB" id="6363917at2759"/>
<feature type="domain" description="HAUS augmin-like complex subunit 6 N-terminal" evidence="3">
    <location>
        <begin position="31"/>
        <end position="297"/>
    </location>
</feature>
<gene>
    <name evidence="4" type="ORF">DGAL_LOCUS12938</name>
</gene>